<dbReference type="RefSeq" id="WP_097969573.1">
    <property type="nucleotide sequence ID" value="NZ_NUAS01000056.1"/>
</dbReference>
<dbReference type="EMBL" id="NUDP01000023">
    <property type="protein sequence ID" value="PEM71334.1"/>
    <property type="molecule type" value="Genomic_DNA"/>
</dbReference>
<dbReference type="Proteomes" id="UP000219775">
    <property type="component" value="Unassembled WGS sequence"/>
</dbReference>
<evidence type="ECO:0000313" key="1">
    <source>
        <dbReference type="EMBL" id="PEM71334.1"/>
    </source>
</evidence>
<proteinExistence type="predicted"/>
<organism evidence="1 2">
    <name type="scientific">Bacillus pseudomycoides</name>
    <dbReference type="NCBI Taxonomy" id="64104"/>
    <lineage>
        <taxon>Bacteria</taxon>
        <taxon>Bacillati</taxon>
        <taxon>Bacillota</taxon>
        <taxon>Bacilli</taxon>
        <taxon>Bacillales</taxon>
        <taxon>Bacillaceae</taxon>
        <taxon>Bacillus</taxon>
        <taxon>Bacillus cereus group</taxon>
    </lineage>
</organism>
<accession>A0A2C3PV08</accession>
<protein>
    <submittedName>
        <fullName evidence="1">MarR family transcriptional regulator</fullName>
    </submittedName>
</protein>
<comment type="caution">
    <text evidence="1">The sequence shown here is derived from an EMBL/GenBank/DDBJ whole genome shotgun (WGS) entry which is preliminary data.</text>
</comment>
<dbReference type="SUPFAM" id="SSF46785">
    <property type="entry name" value="Winged helix' DNA-binding domain"/>
    <property type="match status" value="1"/>
</dbReference>
<evidence type="ECO:0000313" key="2">
    <source>
        <dbReference type="Proteomes" id="UP000219775"/>
    </source>
</evidence>
<gene>
    <name evidence="1" type="ORF">CN613_05110</name>
</gene>
<dbReference type="InterPro" id="IPR036390">
    <property type="entry name" value="WH_DNA-bd_sf"/>
</dbReference>
<name>A0A2C3PV08_9BACI</name>
<dbReference type="InterPro" id="IPR036388">
    <property type="entry name" value="WH-like_DNA-bd_sf"/>
</dbReference>
<dbReference type="Gene3D" id="1.10.10.10">
    <property type="entry name" value="Winged helix-like DNA-binding domain superfamily/Winged helix DNA-binding domain"/>
    <property type="match status" value="1"/>
</dbReference>
<reference evidence="1 2" key="1">
    <citation type="submission" date="2017-09" db="EMBL/GenBank/DDBJ databases">
        <title>Large-scale bioinformatics analysis of Bacillus genomes uncovers conserved roles of natural products in bacterial physiology.</title>
        <authorList>
            <consortium name="Agbiome Team Llc"/>
            <person name="Bleich R.M."/>
            <person name="Grubbs K.J."/>
            <person name="Santa Maria K.C."/>
            <person name="Allen S.E."/>
            <person name="Farag S."/>
            <person name="Shank E.A."/>
            <person name="Bowers A."/>
        </authorList>
    </citation>
    <scope>NUCLEOTIDE SEQUENCE [LARGE SCALE GENOMIC DNA]</scope>
    <source>
        <strain evidence="1 2">AFS009893</strain>
    </source>
</reference>
<dbReference type="AlphaFoldDB" id="A0A2C3PV08"/>
<sequence length="273" mass="31320">MDNLQHKTVEEALQEGYTFTSPSQKEAQKKYIEKEANKDKRHFSMLKRDNFDVIKENLTLQQHGILLYLATCMRVNQDGKLFTEKGEQLTVKYLVANLGKTRSQVNKILSELESNGLITRETAGKTTYVIMTNAVFVCEKLKEEYKVVKIFKAHLQEKARSISLNALGLFGMMLSYMSWTTNLIVENPDEEETSKLVLLKRKHLEELLGLSRPTVKKLMEELGKNRLIVEIKSVTEAICLDPKAVSRQAKKITLEELLDSIEKASFSKENFKK</sequence>